<dbReference type="SUPFAM" id="SSF47459">
    <property type="entry name" value="HLH, helix-loop-helix DNA-binding domain"/>
    <property type="match status" value="1"/>
</dbReference>
<feature type="region of interest" description="Disordered" evidence="1">
    <location>
        <begin position="94"/>
        <end position="118"/>
    </location>
</feature>
<evidence type="ECO:0000259" key="2">
    <source>
        <dbReference type="PROSITE" id="PS50888"/>
    </source>
</evidence>
<feature type="domain" description="BHLH" evidence="2">
    <location>
        <begin position="17"/>
        <end position="68"/>
    </location>
</feature>
<sequence>MASRKCKKEPFHVRLKKNRINATLRERQRLAKINQLLERLSDTVPQEFQGLATKVEIIRGVAEYIRILAALLQNPGLPTDGINTAHLVKKNDEFESRRALTGPNLQKAKTELHNEKDR</sequence>
<reference evidence="3" key="1">
    <citation type="submission" date="2021-10" db="EMBL/GenBank/DDBJ databases">
        <title>Tropical sea cucumber genome reveals ecological adaptation and Cuvierian tubules defense mechanism.</title>
        <authorList>
            <person name="Chen T."/>
        </authorList>
    </citation>
    <scope>NUCLEOTIDE SEQUENCE</scope>
    <source>
        <strain evidence="3">Nanhai2018</strain>
        <tissue evidence="3">Muscle</tissue>
    </source>
</reference>
<dbReference type="Pfam" id="PF00010">
    <property type="entry name" value="HLH"/>
    <property type="match status" value="1"/>
</dbReference>
<dbReference type="AlphaFoldDB" id="A0A9Q1HCR0"/>
<gene>
    <name evidence="3" type="ORF">HOLleu_07360</name>
</gene>
<evidence type="ECO:0000313" key="4">
    <source>
        <dbReference type="Proteomes" id="UP001152320"/>
    </source>
</evidence>
<dbReference type="GO" id="GO:0046983">
    <property type="term" value="F:protein dimerization activity"/>
    <property type="evidence" value="ECO:0007669"/>
    <property type="project" value="InterPro"/>
</dbReference>
<dbReference type="Gene3D" id="4.10.280.10">
    <property type="entry name" value="Helix-loop-helix DNA-binding domain"/>
    <property type="match status" value="1"/>
</dbReference>
<name>A0A9Q1HCR0_HOLLE</name>
<dbReference type="InterPro" id="IPR011598">
    <property type="entry name" value="bHLH_dom"/>
</dbReference>
<dbReference type="Proteomes" id="UP001152320">
    <property type="component" value="Chromosome 3"/>
</dbReference>
<protein>
    <submittedName>
        <fullName evidence="3">Myogenic-determination protein</fullName>
    </submittedName>
</protein>
<comment type="caution">
    <text evidence="3">The sequence shown here is derived from an EMBL/GenBank/DDBJ whole genome shotgun (WGS) entry which is preliminary data.</text>
</comment>
<dbReference type="InterPro" id="IPR036638">
    <property type="entry name" value="HLH_DNA-bd_sf"/>
</dbReference>
<dbReference type="OrthoDB" id="5976910at2759"/>
<organism evidence="3 4">
    <name type="scientific">Holothuria leucospilota</name>
    <name type="common">Black long sea cucumber</name>
    <name type="synonym">Mertensiothuria leucospilota</name>
    <dbReference type="NCBI Taxonomy" id="206669"/>
    <lineage>
        <taxon>Eukaryota</taxon>
        <taxon>Metazoa</taxon>
        <taxon>Echinodermata</taxon>
        <taxon>Eleutherozoa</taxon>
        <taxon>Echinozoa</taxon>
        <taxon>Holothuroidea</taxon>
        <taxon>Aspidochirotacea</taxon>
        <taxon>Aspidochirotida</taxon>
        <taxon>Holothuriidae</taxon>
        <taxon>Holothuria</taxon>
    </lineage>
</organism>
<dbReference type="PROSITE" id="PS50888">
    <property type="entry name" value="BHLH"/>
    <property type="match status" value="1"/>
</dbReference>
<evidence type="ECO:0000256" key="1">
    <source>
        <dbReference type="SAM" id="MobiDB-lite"/>
    </source>
</evidence>
<dbReference type="EMBL" id="JAIZAY010000003">
    <property type="protein sequence ID" value="KAJ8044577.1"/>
    <property type="molecule type" value="Genomic_DNA"/>
</dbReference>
<proteinExistence type="predicted"/>
<evidence type="ECO:0000313" key="3">
    <source>
        <dbReference type="EMBL" id="KAJ8044577.1"/>
    </source>
</evidence>
<feature type="compositionally biased region" description="Basic and acidic residues" evidence="1">
    <location>
        <begin position="108"/>
        <end position="118"/>
    </location>
</feature>
<dbReference type="SMART" id="SM00353">
    <property type="entry name" value="HLH"/>
    <property type="match status" value="1"/>
</dbReference>
<keyword evidence="4" id="KW-1185">Reference proteome</keyword>
<accession>A0A9Q1HCR0</accession>